<proteinExistence type="predicted"/>
<name>A0A168KXM1_MUCCL</name>
<evidence type="ECO:0000256" key="1">
    <source>
        <dbReference type="SAM" id="MobiDB-lite"/>
    </source>
</evidence>
<feature type="region of interest" description="Disordered" evidence="1">
    <location>
        <begin position="410"/>
        <end position="460"/>
    </location>
</feature>
<dbReference type="InterPro" id="IPR011022">
    <property type="entry name" value="Arrestin_C-like"/>
</dbReference>
<feature type="domain" description="Arrestin C-terminal-like" evidence="2">
    <location>
        <begin position="172"/>
        <end position="333"/>
    </location>
</feature>
<evidence type="ECO:0000313" key="3">
    <source>
        <dbReference type="EMBL" id="OAD02885.1"/>
    </source>
</evidence>
<feature type="region of interest" description="Disordered" evidence="1">
    <location>
        <begin position="504"/>
        <end position="635"/>
    </location>
</feature>
<dbReference type="AlphaFoldDB" id="A0A168KXM1"/>
<evidence type="ECO:0000259" key="2">
    <source>
        <dbReference type="Pfam" id="PF02752"/>
    </source>
</evidence>
<feature type="compositionally biased region" description="Acidic residues" evidence="1">
    <location>
        <begin position="701"/>
        <end position="715"/>
    </location>
</feature>
<dbReference type="STRING" id="747725.A0A168KXM1"/>
<dbReference type="EMBL" id="AMYB01000004">
    <property type="protein sequence ID" value="OAD02885.1"/>
    <property type="molecule type" value="Genomic_DNA"/>
</dbReference>
<protein>
    <recommendedName>
        <fullName evidence="2">Arrestin C-terminal-like domain-containing protein</fullName>
    </recommendedName>
</protein>
<dbReference type="Proteomes" id="UP000077051">
    <property type="component" value="Unassembled WGS sequence"/>
</dbReference>
<dbReference type="Pfam" id="PF02752">
    <property type="entry name" value="Arrestin_C"/>
    <property type="match status" value="1"/>
</dbReference>
<feature type="compositionally biased region" description="Basic and acidic residues" evidence="1">
    <location>
        <begin position="690"/>
        <end position="700"/>
    </location>
</feature>
<organism evidence="3 4">
    <name type="scientific">Mucor lusitanicus CBS 277.49</name>
    <dbReference type="NCBI Taxonomy" id="747725"/>
    <lineage>
        <taxon>Eukaryota</taxon>
        <taxon>Fungi</taxon>
        <taxon>Fungi incertae sedis</taxon>
        <taxon>Mucoromycota</taxon>
        <taxon>Mucoromycotina</taxon>
        <taxon>Mucoromycetes</taxon>
        <taxon>Mucorales</taxon>
        <taxon>Mucorineae</taxon>
        <taxon>Mucoraceae</taxon>
        <taxon>Mucor</taxon>
    </lineage>
</organism>
<dbReference type="SUPFAM" id="SSF81296">
    <property type="entry name" value="E set domains"/>
    <property type="match status" value="1"/>
</dbReference>
<accession>A0A168KXM1</accession>
<dbReference type="InterPro" id="IPR014752">
    <property type="entry name" value="Arrestin-like_C"/>
</dbReference>
<gene>
    <name evidence="3" type="ORF">MUCCIDRAFT_162489</name>
</gene>
<dbReference type="VEuPathDB" id="FungiDB:MUCCIDRAFT_162489"/>
<feature type="compositionally biased region" description="Low complexity" evidence="1">
    <location>
        <begin position="615"/>
        <end position="627"/>
    </location>
</feature>
<feature type="region of interest" description="Disordered" evidence="1">
    <location>
        <begin position="656"/>
        <end position="715"/>
    </location>
</feature>
<keyword evidence="4" id="KW-1185">Reference proteome</keyword>
<comment type="caution">
    <text evidence="3">The sequence shown here is derived from an EMBL/GenBank/DDBJ whole genome shotgun (WGS) entry which is preliminary data.</text>
</comment>
<feature type="compositionally biased region" description="Low complexity" evidence="1">
    <location>
        <begin position="534"/>
        <end position="556"/>
    </location>
</feature>
<feature type="compositionally biased region" description="Polar residues" evidence="1">
    <location>
        <begin position="557"/>
        <end position="572"/>
    </location>
</feature>
<dbReference type="Gene3D" id="2.60.40.640">
    <property type="match status" value="1"/>
</dbReference>
<dbReference type="InterPro" id="IPR014756">
    <property type="entry name" value="Ig_E-set"/>
</dbReference>
<evidence type="ECO:0000313" key="4">
    <source>
        <dbReference type="Proteomes" id="UP000077051"/>
    </source>
</evidence>
<dbReference type="OrthoDB" id="2333384at2759"/>
<reference evidence="3 4" key="1">
    <citation type="submission" date="2015-06" db="EMBL/GenBank/DDBJ databases">
        <title>Expansion of signal transduction pathways in fungi by whole-genome duplication.</title>
        <authorList>
            <consortium name="DOE Joint Genome Institute"/>
            <person name="Corrochano L.M."/>
            <person name="Kuo A."/>
            <person name="Marcet-Houben M."/>
            <person name="Polaino S."/>
            <person name="Salamov A."/>
            <person name="Villalobos J.M."/>
            <person name="Alvarez M.I."/>
            <person name="Avalos J."/>
            <person name="Benito E.P."/>
            <person name="Benoit I."/>
            <person name="Burger G."/>
            <person name="Camino L.P."/>
            <person name="Canovas D."/>
            <person name="Cerda-Olmedo E."/>
            <person name="Cheng J.-F."/>
            <person name="Dominguez A."/>
            <person name="Elias M."/>
            <person name="Eslava A.P."/>
            <person name="Glaser F."/>
            <person name="Grimwood J."/>
            <person name="Gutierrez G."/>
            <person name="Heitman J."/>
            <person name="Henrissat B."/>
            <person name="Iturriaga E.A."/>
            <person name="Lang B.F."/>
            <person name="Lavin J.L."/>
            <person name="Lee S."/>
            <person name="Li W."/>
            <person name="Lindquist E."/>
            <person name="Lopez-Garcia S."/>
            <person name="Luque E.M."/>
            <person name="Marcos A.T."/>
            <person name="Martin J."/>
            <person name="Mccluskey K."/>
            <person name="Medina H.R."/>
            <person name="Miralles-Duran A."/>
            <person name="Miyazaki A."/>
            <person name="Munoz-Torres E."/>
            <person name="Oguiza J.A."/>
            <person name="Ohm R."/>
            <person name="Olmedo M."/>
            <person name="Orejas M."/>
            <person name="Ortiz-Castellanos L."/>
            <person name="Pisabarro A.G."/>
            <person name="Rodriguez-Romero J."/>
            <person name="Ruiz-Herrera J."/>
            <person name="Ruiz-Vazquez R."/>
            <person name="Sanz C."/>
            <person name="Schackwitz W."/>
            <person name="Schmutz J."/>
            <person name="Shahriari M."/>
            <person name="Shelest E."/>
            <person name="Silva-Franco F."/>
            <person name="Soanes D."/>
            <person name="Syed K."/>
            <person name="Tagua V.G."/>
            <person name="Talbot N.J."/>
            <person name="Thon M."/>
            <person name="De Vries R.P."/>
            <person name="Wiebenga A."/>
            <person name="Yadav J.S."/>
            <person name="Braun E.L."/>
            <person name="Baker S."/>
            <person name="Garre V."/>
            <person name="Horwitz B."/>
            <person name="Torres-Martinez S."/>
            <person name="Idnurm A."/>
            <person name="Herrera-Estrella A."/>
            <person name="Gabaldon T."/>
            <person name="Grigoriev I.V."/>
        </authorList>
    </citation>
    <scope>NUCLEOTIDE SEQUENCE [LARGE SCALE GENOMIC DNA]</scope>
    <source>
        <strain evidence="3 4">CBS 277.49</strain>
    </source>
</reference>
<sequence length="715" mass="79109">MKEGIQIAEIVPAVSYLDFIGTTNDIDTIEQSQMLKGHVRIVLLKALKIKSITVKFKGASSVKTFDYNNQVTTPLLPKLKMRLLQKPAILSMGEHVLPWELDVPNIYPRSFHSQRARVDYKVQLKISLGGINKSIVVSRQIVIRRHMFLSRDLVAMITTKTFEHGVNDLLRFRVETPKIVCTEQGYIPILIDFESLNEAFSVKQIYTQIIETTTFKCRNISKTEADMTIVGVKRDSPIIESFVKYGDAGLFSKTVKRVIPATINNLDEHQEQDQDYSVIATPLLVKQELDLSLEHDIDSPLVAVTHHLELTFNFGGEVDEIRAKIPVIVSSVPDSISIHSSNSGGNNRLKKHAIETQLHHLPLSVELADAIPNTKRHDGYRSALDNSSTTSSPLKDSFWLSTADGKTLKKAASDQNISRTRTSSEKSLFRGSSSGKRRSITPSPPTSRPSSTKSNKLPVKSIDIHLANNKAAHYMYTPTSATFASSSTPFDDEDRAIAALKSPFGGAFMGLHPPPRKNNRKKEPAKTTPDSDDSSMLSRQLTTSSSTSTASAKTLSRPTSPASIAQTSTSNAMDHYTMPLPPVPHHHSNSHGPPPESGHLLSPTTTARRAWLNQSKSSNTSSSSKTSSIKKRSNSIDPESIYSTSITNHYVEAQLPPIPSSSAHHPTTTNMIPSSPPVMARQRLPSVPNVEEHRKTRLYFEEEDSDDDDISFYFS</sequence>
<feature type="compositionally biased region" description="Polar residues" evidence="1">
    <location>
        <begin position="660"/>
        <end position="673"/>
    </location>
</feature>